<dbReference type="Pfam" id="PF23559">
    <property type="entry name" value="WHD_DRP"/>
    <property type="match status" value="1"/>
</dbReference>
<dbReference type="Gene3D" id="3.40.50.300">
    <property type="entry name" value="P-loop containing nucleotide triphosphate hydrolases"/>
    <property type="match status" value="1"/>
</dbReference>
<dbReference type="OrthoDB" id="906401at2759"/>
<dbReference type="Pfam" id="PF00931">
    <property type="entry name" value="NB-ARC"/>
    <property type="match status" value="1"/>
</dbReference>
<dbReference type="SUPFAM" id="SSF52058">
    <property type="entry name" value="L domain-like"/>
    <property type="match status" value="1"/>
</dbReference>
<feature type="domain" description="Disease resistance protein winged helix" evidence="12">
    <location>
        <begin position="226"/>
        <end position="295"/>
    </location>
</feature>
<comment type="similarity">
    <text evidence="3">Belongs to the disease resistance NB-LRR family.</text>
</comment>
<evidence type="ECO:0000256" key="3">
    <source>
        <dbReference type="ARBA" id="ARBA00008894"/>
    </source>
</evidence>
<keyword evidence="9" id="KW-0611">Plant defense</keyword>
<dbReference type="Gramene" id="OE9A008382T1">
    <property type="protein sequence ID" value="OE9A008382C1"/>
    <property type="gene ID" value="OE9A008382"/>
</dbReference>
<evidence type="ECO:0000256" key="8">
    <source>
        <dbReference type="ARBA" id="ARBA00022741"/>
    </source>
</evidence>
<dbReference type="PANTHER" id="PTHR23155">
    <property type="entry name" value="DISEASE RESISTANCE PROTEIN RP"/>
    <property type="match status" value="1"/>
</dbReference>
<dbReference type="InterPro" id="IPR036388">
    <property type="entry name" value="WH-like_DNA-bd_sf"/>
</dbReference>
<dbReference type="SUPFAM" id="SSF52540">
    <property type="entry name" value="P-loop containing nucleoside triphosphate hydrolases"/>
    <property type="match status" value="1"/>
</dbReference>
<gene>
    <name evidence="13" type="ORF">OLEA9_A008382</name>
</gene>
<dbReference type="GO" id="GO:0043531">
    <property type="term" value="F:ADP binding"/>
    <property type="evidence" value="ECO:0007669"/>
    <property type="project" value="InterPro"/>
</dbReference>
<comment type="function">
    <text evidence="1">Confers resistance to late blight (Phytophthora infestans) races carrying the avirulence gene Avr1. Resistance proteins guard the plant against pathogens that contain an appropriate avirulence protein via an indirect interaction with this avirulence protein. That triggers a defense system including the hypersensitive response, which restricts the pathogen growth.</text>
</comment>
<comment type="caution">
    <text evidence="13">The sequence shown here is derived from an EMBL/GenBank/DDBJ whole genome shotgun (WGS) entry which is preliminary data.</text>
</comment>
<dbReference type="EMBL" id="CACTIH010007922">
    <property type="protein sequence ID" value="CAA3018757.1"/>
    <property type="molecule type" value="Genomic_DNA"/>
</dbReference>
<keyword evidence="6" id="KW-0381">Hypersensitive response</keyword>
<feature type="domain" description="NB-ARC" evidence="11">
    <location>
        <begin position="10"/>
        <end position="157"/>
    </location>
</feature>
<comment type="subcellular location">
    <subcellularLocation>
        <location evidence="2">Cytoplasm</location>
    </subcellularLocation>
</comment>
<dbReference type="InterPro" id="IPR032675">
    <property type="entry name" value="LRR_dom_sf"/>
</dbReference>
<evidence type="ECO:0000256" key="5">
    <source>
        <dbReference type="ARBA" id="ARBA00022614"/>
    </source>
</evidence>
<keyword evidence="4" id="KW-0963">Cytoplasm</keyword>
<dbReference type="FunFam" id="1.10.10.10:FF:000322">
    <property type="entry name" value="Probable disease resistance protein At1g63360"/>
    <property type="match status" value="1"/>
</dbReference>
<dbReference type="InterPro" id="IPR002182">
    <property type="entry name" value="NB-ARC"/>
</dbReference>
<reference evidence="13 14" key="1">
    <citation type="submission" date="2019-12" db="EMBL/GenBank/DDBJ databases">
        <authorList>
            <person name="Alioto T."/>
            <person name="Alioto T."/>
            <person name="Gomez Garrido J."/>
        </authorList>
    </citation>
    <scope>NUCLEOTIDE SEQUENCE [LARGE SCALE GENOMIC DNA]</scope>
</reference>
<organism evidence="13 14">
    <name type="scientific">Olea europaea subsp. europaea</name>
    <dbReference type="NCBI Taxonomy" id="158383"/>
    <lineage>
        <taxon>Eukaryota</taxon>
        <taxon>Viridiplantae</taxon>
        <taxon>Streptophyta</taxon>
        <taxon>Embryophyta</taxon>
        <taxon>Tracheophyta</taxon>
        <taxon>Spermatophyta</taxon>
        <taxon>Magnoliopsida</taxon>
        <taxon>eudicotyledons</taxon>
        <taxon>Gunneridae</taxon>
        <taxon>Pentapetalae</taxon>
        <taxon>asterids</taxon>
        <taxon>lamiids</taxon>
        <taxon>Lamiales</taxon>
        <taxon>Oleaceae</taxon>
        <taxon>Oleeae</taxon>
        <taxon>Olea</taxon>
    </lineage>
</organism>
<dbReference type="InterPro" id="IPR058922">
    <property type="entry name" value="WHD_DRP"/>
</dbReference>
<dbReference type="AlphaFoldDB" id="A0A8S0UM93"/>
<dbReference type="FunFam" id="3.40.50.300:FF:001091">
    <property type="entry name" value="Probable disease resistance protein At1g61300"/>
    <property type="match status" value="1"/>
</dbReference>
<keyword evidence="5" id="KW-0433">Leucine-rich repeat</keyword>
<name>A0A8S0UM93_OLEEU</name>
<evidence type="ECO:0000313" key="14">
    <source>
        <dbReference type="Proteomes" id="UP000594638"/>
    </source>
</evidence>
<dbReference type="Proteomes" id="UP000594638">
    <property type="component" value="Unassembled WGS sequence"/>
</dbReference>
<dbReference type="PRINTS" id="PR00364">
    <property type="entry name" value="DISEASERSIST"/>
</dbReference>
<evidence type="ECO:0000256" key="4">
    <source>
        <dbReference type="ARBA" id="ARBA00022490"/>
    </source>
</evidence>
<sequence>MVEEMIVGFEDRTEEIARKLLGGPTYRQVISIVGMGGIGKTTLAKKIYNNSSVRYYFDWISWCVVSQTYKKKKLLVDILSSANNLKRDKISEWKKRALAEHLYKNLRGKRYLIVMEDLWDKKAWDDLQRSFPEDENGSRVLLTSRLRNVAEEISKVIVEPQSLSPVVTVAGVLSNMEKKESLWQQVAERLSSYISQNADDYIPSLKLSYTHLPNHLKPCFLYLSAFHKGEEIPVRKLLLLWIADGFIEKKEHEILEDEAEEYLTELINRSLLQVSVRRSDNGVKACIVHDLVLDMCWKTAEEENFLFQHQFLISKHFHGLRVDQSHHLPKALLILHESEKNRVFESTGYDIRRIKNMSDLRYLDIAILESSIARLQNLEVLLVHWQNDDIPTYLLNMLMLRHLRVGSSDIPARFSKNCDRSRTNSLQTLYYVCIYDSEDEEIIRRSPNLRRLKCQSPCNRCPDLNFLSQLESLTMYGSAFEGNCSVNFPKNIKKLTLSGISLPWEKMSLIGTLPFLEILKLECEAFIGEIWDTKNDEFQKLKFLKLYRIYIEQWNSSCYHFPVLERLVLRSCTNLETIPSEFSFISTLQKIEVDDCSINVKNSALQIRDEQKDYGNEEFDLTIYSVWE</sequence>
<evidence type="ECO:0000313" key="13">
    <source>
        <dbReference type="EMBL" id="CAA3018757.1"/>
    </source>
</evidence>
<dbReference type="InterPro" id="IPR044974">
    <property type="entry name" value="Disease_R_plants"/>
</dbReference>
<dbReference type="Gene3D" id="1.10.10.10">
    <property type="entry name" value="Winged helix-like DNA-binding domain superfamily/Winged helix DNA-binding domain"/>
    <property type="match status" value="1"/>
</dbReference>
<dbReference type="InterPro" id="IPR027417">
    <property type="entry name" value="P-loop_NTPase"/>
</dbReference>
<dbReference type="GO" id="GO:0009626">
    <property type="term" value="P:plant-type hypersensitive response"/>
    <property type="evidence" value="ECO:0007669"/>
    <property type="project" value="UniProtKB-KW"/>
</dbReference>
<keyword evidence="8" id="KW-0547">Nucleotide-binding</keyword>
<keyword evidence="14" id="KW-1185">Reference proteome</keyword>
<evidence type="ECO:0000256" key="2">
    <source>
        <dbReference type="ARBA" id="ARBA00004496"/>
    </source>
</evidence>
<protein>
    <submittedName>
        <fullName evidence="13">Late blight resistance homolog R1A-10</fullName>
    </submittedName>
</protein>
<keyword evidence="10" id="KW-0067">ATP-binding</keyword>
<evidence type="ECO:0000256" key="7">
    <source>
        <dbReference type="ARBA" id="ARBA00022737"/>
    </source>
</evidence>
<accession>A0A8S0UM93</accession>
<dbReference type="PANTHER" id="PTHR23155:SF1152">
    <property type="entry name" value="AAA+ ATPASE DOMAIN-CONTAINING PROTEIN"/>
    <property type="match status" value="1"/>
</dbReference>
<proteinExistence type="inferred from homology"/>
<dbReference type="GO" id="GO:0005737">
    <property type="term" value="C:cytoplasm"/>
    <property type="evidence" value="ECO:0007669"/>
    <property type="project" value="UniProtKB-SubCell"/>
</dbReference>
<evidence type="ECO:0000259" key="11">
    <source>
        <dbReference type="Pfam" id="PF00931"/>
    </source>
</evidence>
<dbReference type="GO" id="GO:0051607">
    <property type="term" value="P:defense response to virus"/>
    <property type="evidence" value="ECO:0007669"/>
    <property type="project" value="UniProtKB-ARBA"/>
</dbReference>
<evidence type="ECO:0000259" key="12">
    <source>
        <dbReference type="Pfam" id="PF23559"/>
    </source>
</evidence>
<keyword evidence="7" id="KW-0677">Repeat</keyword>
<evidence type="ECO:0000256" key="9">
    <source>
        <dbReference type="ARBA" id="ARBA00022821"/>
    </source>
</evidence>
<evidence type="ECO:0000256" key="1">
    <source>
        <dbReference type="ARBA" id="ARBA00002074"/>
    </source>
</evidence>
<dbReference type="Gene3D" id="3.80.10.10">
    <property type="entry name" value="Ribonuclease Inhibitor"/>
    <property type="match status" value="1"/>
</dbReference>
<evidence type="ECO:0000256" key="10">
    <source>
        <dbReference type="ARBA" id="ARBA00022840"/>
    </source>
</evidence>
<evidence type="ECO:0000256" key="6">
    <source>
        <dbReference type="ARBA" id="ARBA00022667"/>
    </source>
</evidence>
<dbReference type="GO" id="GO:0005524">
    <property type="term" value="F:ATP binding"/>
    <property type="evidence" value="ECO:0007669"/>
    <property type="project" value="UniProtKB-KW"/>
</dbReference>